<dbReference type="SUPFAM" id="SSF116726">
    <property type="entry name" value="TrkA C-terminal domain-like"/>
    <property type="match status" value="1"/>
</dbReference>
<reference evidence="4" key="1">
    <citation type="submission" date="2016-10" db="EMBL/GenBank/DDBJ databases">
        <authorList>
            <person name="Varghese N."/>
            <person name="Submissions S."/>
        </authorList>
    </citation>
    <scope>NUCLEOTIDE SEQUENCE [LARGE SCALE GENOMIC DNA]</scope>
    <source>
        <strain evidence="4">DSM 22703</strain>
    </source>
</reference>
<dbReference type="PROSITE" id="PS51202">
    <property type="entry name" value="RCK_C"/>
    <property type="match status" value="1"/>
</dbReference>
<evidence type="ECO:0000313" key="4">
    <source>
        <dbReference type="Proteomes" id="UP000198756"/>
    </source>
</evidence>
<dbReference type="Gene3D" id="3.30.70.1450">
    <property type="entry name" value="Regulator of K+ conductance, C-terminal domain"/>
    <property type="match status" value="1"/>
</dbReference>
<name>A0A1G5VD07_9BACT</name>
<dbReference type="RefSeq" id="WP_092728333.1">
    <property type="nucleotide sequence ID" value="NZ_FMXE01000003.1"/>
</dbReference>
<accession>A0A1G5VD07</accession>
<evidence type="ECO:0000259" key="2">
    <source>
        <dbReference type="PROSITE" id="PS51202"/>
    </source>
</evidence>
<dbReference type="PANTHER" id="PTHR43833">
    <property type="entry name" value="POTASSIUM CHANNEL PROTEIN 2-RELATED-RELATED"/>
    <property type="match status" value="1"/>
</dbReference>
<dbReference type="PANTHER" id="PTHR43833:SF7">
    <property type="entry name" value="KTR SYSTEM POTASSIUM UPTAKE PROTEIN C"/>
    <property type="match status" value="1"/>
</dbReference>
<feature type="domain" description="RCK C-terminal" evidence="2">
    <location>
        <begin position="134"/>
        <end position="229"/>
    </location>
</feature>
<gene>
    <name evidence="3" type="ORF">SAMN03080617_00454</name>
</gene>
<dbReference type="InterPro" id="IPR050721">
    <property type="entry name" value="Trk_Ktr_HKT_K-transport"/>
</dbReference>
<dbReference type="SUPFAM" id="SSF51735">
    <property type="entry name" value="NAD(P)-binding Rossmann-fold domains"/>
    <property type="match status" value="1"/>
</dbReference>
<dbReference type="Proteomes" id="UP000198756">
    <property type="component" value="Unassembled WGS sequence"/>
</dbReference>
<feature type="domain" description="RCK N-terminal" evidence="1">
    <location>
        <begin position="1"/>
        <end position="116"/>
    </location>
</feature>
<dbReference type="Pfam" id="PF02254">
    <property type="entry name" value="TrkA_N"/>
    <property type="match status" value="1"/>
</dbReference>
<protein>
    <submittedName>
        <fullName evidence="3">Trk system potassium uptake protein TrkA</fullName>
    </submittedName>
</protein>
<dbReference type="Gene3D" id="3.40.50.720">
    <property type="entry name" value="NAD(P)-binding Rossmann-like Domain"/>
    <property type="match status" value="1"/>
</dbReference>
<keyword evidence="4" id="KW-1185">Reference proteome</keyword>
<dbReference type="EMBL" id="FMXE01000003">
    <property type="protein sequence ID" value="SDA43801.1"/>
    <property type="molecule type" value="Genomic_DNA"/>
</dbReference>
<dbReference type="InterPro" id="IPR036721">
    <property type="entry name" value="RCK_C_sf"/>
</dbReference>
<evidence type="ECO:0000313" key="3">
    <source>
        <dbReference type="EMBL" id="SDA43801.1"/>
    </source>
</evidence>
<dbReference type="InterPro" id="IPR006037">
    <property type="entry name" value="RCK_C"/>
</dbReference>
<dbReference type="STRING" id="279824.SAMN03080617_00454"/>
<dbReference type="GO" id="GO:0006813">
    <property type="term" value="P:potassium ion transport"/>
    <property type="evidence" value="ECO:0007669"/>
    <property type="project" value="InterPro"/>
</dbReference>
<dbReference type="PROSITE" id="PS51201">
    <property type="entry name" value="RCK_N"/>
    <property type="match status" value="1"/>
</dbReference>
<proteinExistence type="predicted"/>
<dbReference type="InterPro" id="IPR003148">
    <property type="entry name" value="RCK_N"/>
</dbReference>
<dbReference type="AlphaFoldDB" id="A0A1G5VD07"/>
<dbReference type="InterPro" id="IPR036291">
    <property type="entry name" value="NAD(P)-bd_dom_sf"/>
</dbReference>
<organism evidence="3 4">
    <name type="scientific">Algoriphagus alkaliphilus</name>
    <dbReference type="NCBI Taxonomy" id="279824"/>
    <lineage>
        <taxon>Bacteria</taxon>
        <taxon>Pseudomonadati</taxon>
        <taxon>Bacteroidota</taxon>
        <taxon>Cytophagia</taxon>
        <taxon>Cytophagales</taxon>
        <taxon>Cyclobacteriaceae</taxon>
        <taxon>Algoriphagus</taxon>
    </lineage>
</organism>
<sequence length="229" mass="25410">MKYIIIGLGNFGASLAQKLTEEGNEVIGIDRNMTKVDANKEKVSHTICMDSTDEFTVAGLPLKETDIVLVAIGEDQGANIMTTAILKNFGVKRLISRAINPLHEKVLQAIGVDEIVHPEEETAERWAKKLCLHNVVDSFELNDDYSIIEAKVPVDYVGKTVREVGFRKEFNLLVLTIIKKVEVKSNLGKTKIETQIQGVASADNILEPNDILALYGSNKDLQTFLKKKM</sequence>
<dbReference type="OrthoDB" id="9776294at2"/>
<evidence type="ECO:0000259" key="1">
    <source>
        <dbReference type="PROSITE" id="PS51201"/>
    </source>
</evidence>
<dbReference type="GO" id="GO:0008324">
    <property type="term" value="F:monoatomic cation transmembrane transporter activity"/>
    <property type="evidence" value="ECO:0007669"/>
    <property type="project" value="InterPro"/>
</dbReference>